<name>A0A516H2N5_9PROT</name>
<keyword evidence="9" id="KW-1185">Reference proteome</keyword>
<protein>
    <submittedName>
        <fullName evidence="8">COQ9 family protein</fullName>
    </submittedName>
</protein>
<dbReference type="AlphaFoldDB" id="A0A516H2N5"/>
<comment type="function">
    <text evidence="6">Membrane-associated protein that warps the membrane surface to access and bind aromatic isoprenes with high specificity, including ubiquinone (CoQ) isoprene intermediates and presents them directly to COQ7, therefore facilitating the COQ7-mediated hydroxylase step. Participates in the biosynthesis of coenzyme Q, also named ubiquinone, an essential lipid-soluble electron transporter for aerobic cellular respiration.</text>
</comment>
<evidence type="ECO:0000256" key="4">
    <source>
        <dbReference type="ARBA" id="ARBA00022946"/>
    </source>
</evidence>
<dbReference type="OrthoDB" id="7201143at2"/>
<dbReference type="PANTHER" id="PTHR21427">
    <property type="entry name" value="UBIQUINONE BIOSYNTHESIS PROTEIN COQ9, MITOCHONDRIAL"/>
    <property type="match status" value="1"/>
</dbReference>
<keyword evidence="5" id="KW-0446">Lipid-binding</keyword>
<dbReference type="RefSeq" id="WP_144069022.1">
    <property type="nucleotide sequence ID" value="NZ_CP041636.1"/>
</dbReference>
<dbReference type="KEGG" id="fer:FNB15_12500"/>
<dbReference type="InterPro" id="IPR012762">
    <property type="entry name" value="Ubiq_biosynth_COQ9"/>
</dbReference>
<feature type="domain" description="COQ9 C-terminal" evidence="7">
    <location>
        <begin position="122"/>
        <end position="192"/>
    </location>
</feature>
<evidence type="ECO:0000313" key="8">
    <source>
        <dbReference type="EMBL" id="QDO98041.1"/>
    </source>
</evidence>
<dbReference type="Proteomes" id="UP000317496">
    <property type="component" value="Chromosome"/>
</dbReference>
<proteinExistence type="inferred from homology"/>
<evidence type="ECO:0000259" key="7">
    <source>
        <dbReference type="Pfam" id="PF08511"/>
    </source>
</evidence>
<dbReference type="Gene3D" id="1.10.357.10">
    <property type="entry name" value="Tetracycline Repressor, domain 2"/>
    <property type="match status" value="1"/>
</dbReference>
<evidence type="ECO:0000256" key="3">
    <source>
        <dbReference type="ARBA" id="ARBA00022688"/>
    </source>
</evidence>
<gene>
    <name evidence="8" type="ORF">FNB15_12500</name>
</gene>
<evidence type="ECO:0000256" key="6">
    <source>
        <dbReference type="ARBA" id="ARBA00058104"/>
    </source>
</evidence>
<accession>A0A516H2N5</accession>
<dbReference type="NCBIfam" id="TIGR02396">
    <property type="entry name" value="diverge_rpsU"/>
    <property type="match status" value="1"/>
</dbReference>
<dbReference type="GO" id="GO:0008289">
    <property type="term" value="F:lipid binding"/>
    <property type="evidence" value="ECO:0007669"/>
    <property type="project" value="UniProtKB-KW"/>
</dbReference>
<organism evidence="8 9">
    <name type="scientific">Ferrovibrio terrae</name>
    <dbReference type="NCBI Taxonomy" id="2594003"/>
    <lineage>
        <taxon>Bacteria</taxon>
        <taxon>Pseudomonadati</taxon>
        <taxon>Pseudomonadota</taxon>
        <taxon>Alphaproteobacteria</taxon>
        <taxon>Rhodospirillales</taxon>
        <taxon>Rhodospirillaceae</taxon>
        <taxon>Ferrovibrio</taxon>
    </lineage>
</organism>
<dbReference type="Pfam" id="PF08511">
    <property type="entry name" value="COQ9"/>
    <property type="match status" value="1"/>
</dbReference>
<comment type="similarity">
    <text evidence="2">Belongs to the COQ9 family.</text>
</comment>
<reference evidence="8 9" key="1">
    <citation type="submission" date="2019-07" db="EMBL/GenBank/DDBJ databases">
        <title>Genome sequencing for Ferrovibrio sp. K5.</title>
        <authorList>
            <person name="Park S.-J."/>
        </authorList>
    </citation>
    <scope>NUCLEOTIDE SEQUENCE [LARGE SCALE GENOMIC DNA]</scope>
    <source>
        <strain evidence="8 9">K5</strain>
    </source>
</reference>
<dbReference type="PANTHER" id="PTHR21427:SF19">
    <property type="entry name" value="UBIQUINONE BIOSYNTHESIS PROTEIN COQ9, MITOCHONDRIAL"/>
    <property type="match status" value="1"/>
</dbReference>
<evidence type="ECO:0000256" key="2">
    <source>
        <dbReference type="ARBA" id="ARBA00010766"/>
    </source>
</evidence>
<evidence type="ECO:0000313" key="9">
    <source>
        <dbReference type="Proteomes" id="UP000317496"/>
    </source>
</evidence>
<dbReference type="InterPro" id="IPR013718">
    <property type="entry name" value="COQ9_C"/>
</dbReference>
<evidence type="ECO:0000256" key="5">
    <source>
        <dbReference type="ARBA" id="ARBA00023121"/>
    </source>
</evidence>
<comment type="pathway">
    <text evidence="1">Cofactor biosynthesis; ubiquinone biosynthesis.</text>
</comment>
<dbReference type="EMBL" id="CP041636">
    <property type="protein sequence ID" value="QDO98041.1"/>
    <property type="molecule type" value="Genomic_DNA"/>
</dbReference>
<sequence length="215" mass="23882">MTQEHSGDHLLADKRALLDALLPHVPFDGWTAKALNLAARDAGIDTGVVLRAFPGGAADVLDFWVSETDAAMLRVLEGRDLAAMKVRERVKLGVMTRLELAAPHREAVRRALALEALPQHAPLALRQLYRTVDAIWYAAGDTATDFNFYTKRMLLAGVYGATLLHWLDDKSENFAGTSAFLDRRLADVMRIEKAKGKLAKLVDRLPNPFRNLRRA</sequence>
<keyword evidence="3" id="KW-0831">Ubiquinone biosynthesis</keyword>
<keyword evidence="4" id="KW-0809">Transit peptide</keyword>
<dbReference type="GO" id="GO:0006744">
    <property type="term" value="P:ubiquinone biosynthetic process"/>
    <property type="evidence" value="ECO:0007669"/>
    <property type="project" value="UniProtKB-KW"/>
</dbReference>
<evidence type="ECO:0000256" key="1">
    <source>
        <dbReference type="ARBA" id="ARBA00004749"/>
    </source>
</evidence>